<accession>A0A0A9AWB7</accession>
<protein>
    <submittedName>
        <fullName evidence="1">Uncharacterized protein</fullName>
    </submittedName>
</protein>
<proteinExistence type="predicted"/>
<dbReference type="AlphaFoldDB" id="A0A0A9AWB7"/>
<dbReference type="EMBL" id="GBRH01243762">
    <property type="protein sequence ID" value="JAD54133.1"/>
    <property type="molecule type" value="Transcribed_RNA"/>
</dbReference>
<reference evidence="1" key="1">
    <citation type="submission" date="2014-09" db="EMBL/GenBank/DDBJ databases">
        <authorList>
            <person name="Magalhaes I.L.F."/>
            <person name="Oliveira U."/>
            <person name="Santos F.R."/>
            <person name="Vidigal T.H.D.A."/>
            <person name="Brescovit A.D."/>
            <person name="Santos A.J."/>
        </authorList>
    </citation>
    <scope>NUCLEOTIDE SEQUENCE</scope>
    <source>
        <tissue evidence="1">Shoot tissue taken approximately 20 cm above the soil surface</tissue>
    </source>
</reference>
<reference evidence="1" key="2">
    <citation type="journal article" date="2015" name="Data Brief">
        <title>Shoot transcriptome of the giant reed, Arundo donax.</title>
        <authorList>
            <person name="Barrero R.A."/>
            <person name="Guerrero F.D."/>
            <person name="Moolhuijzen P."/>
            <person name="Goolsby J.A."/>
            <person name="Tidwell J."/>
            <person name="Bellgard S.E."/>
            <person name="Bellgard M.I."/>
        </authorList>
    </citation>
    <scope>NUCLEOTIDE SEQUENCE</scope>
    <source>
        <tissue evidence="1">Shoot tissue taken approximately 20 cm above the soil surface</tissue>
    </source>
</reference>
<evidence type="ECO:0000313" key="1">
    <source>
        <dbReference type="EMBL" id="JAD54133.1"/>
    </source>
</evidence>
<sequence length="18" mass="2046">MVPCYFFKLPLAIFSGVL</sequence>
<organism evidence="1">
    <name type="scientific">Arundo donax</name>
    <name type="common">Giant reed</name>
    <name type="synonym">Donax arundinaceus</name>
    <dbReference type="NCBI Taxonomy" id="35708"/>
    <lineage>
        <taxon>Eukaryota</taxon>
        <taxon>Viridiplantae</taxon>
        <taxon>Streptophyta</taxon>
        <taxon>Embryophyta</taxon>
        <taxon>Tracheophyta</taxon>
        <taxon>Spermatophyta</taxon>
        <taxon>Magnoliopsida</taxon>
        <taxon>Liliopsida</taxon>
        <taxon>Poales</taxon>
        <taxon>Poaceae</taxon>
        <taxon>PACMAD clade</taxon>
        <taxon>Arundinoideae</taxon>
        <taxon>Arundineae</taxon>
        <taxon>Arundo</taxon>
    </lineage>
</organism>
<name>A0A0A9AWB7_ARUDO</name>